<accession>A0ACB8U7Q3</accession>
<protein>
    <submittedName>
        <fullName evidence="1">Uncharacterized protein</fullName>
    </submittedName>
</protein>
<dbReference type="Proteomes" id="UP001055072">
    <property type="component" value="Unassembled WGS sequence"/>
</dbReference>
<organism evidence="1 2">
    <name type="scientific">Irpex rosettiformis</name>
    <dbReference type="NCBI Taxonomy" id="378272"/>
    <lineage>
        <taxon>Eukaryota</taxon>
        <taxon>Fungi</taxon>
        <taxon>Dikarya</taxon>
        <taxon>Basidiomycota</taxon>
        <taxon>Agaricomycotina</taxon>
        <taxon>Agaricomycetes</taxon>
        <taxon>Polyporales</taxon>
        <taxon>Irpicaceae</taxon>
        <taxon>Irpex</taxon>
    </lineage>
</organism>
<reference evidence="1" key="1">
    <citation type="journal article" date="2021" name="Environ. Microbiol.">
        <title>Gene family expansions and transcriptome signatures uncover fungal adaptations to wood decay.</title>
        <authorList>
            <person name="Hage H."/>
            <person name="Miyauchi S."/>
            <person name="Viragh M."/>
            <person name="Drula E."/>
            <person name="Min B."/>
            <person name="Chaduli D."/>
            <person name="Navarro D."/>
            <person name="Favel A."/>
            <person name="Norest M."/>
            <person name="Lesage-Meessen L."/>
            <person name="Balint B."/>
            <person name="Merenyi Z."/>
            <person name="de Eugenio L."/>
            <person name="Morin E."/>
            <person name="Martinez A.T."/>
            <person name="Baldrian P."/>
            <person name="Stursova M."/>
            <person name="Martinez M.J."/>
            <person name="Novotny C."/>
            <person name="Magnuson J.K."/>
            <person name="Spatafora J.W."/>
            <person name="Maurice S."/>
            <person name="Pangilinan J."/>
            <person name="Andreopoulos W."/>
            <person name="LaButti K."/>
            <person name="Hundley H."/>
            <person name="Na H."/>
            <person name="Kuo A."/>
            <person name="Barry K."/>
            <person name="Lipzen A."/>
            <person name="Henrissat B."/>
            <person name="Riley R."/>
            <person name="Ahrendt S."/>
            <person name="Nagy L.G."/>
            <person name="Grigoriev I.V."/>
            <person name="Martin F."/>
            <person name="Rosso M.N."/>
        </authorList>
    </citation>
    <scope>NUCLEOTIDE SEQUENCE</scope>
    <source>
        <strain evidence="1">CBS 384.51</strain>
    </source>
</reference>
<keyword evidence="2" id="KW-1185">Reference proteome</keyword>
<name>A0ACB8U7Q3_9APHY</name>
<proteinExistence type="predicted"/>
<dbReference type="EMBL" id="MU274908">
    <property type="protein sequence ID" value="KAI0090300.1"/>
    <property type="molecule type" value="Genomic_DNA"/>
</dbReference>
<gene>
    <name evidence="1" type="ORF">BDY19DRAFT_992510</name>
</gene>
<evidence type="ECO:0000313" key="2">
    <source>
        <dbReference type="Proteomes" id="UP001055072"/>
    </source>
</evidence>
<evidence type="ECO:0000313" key="1">
    <source>
        <dbReference type="EMBL" id="KAI0090300.1"/>
    </source>
</evidence>
<comment type="caution">
    <text evidence="1">The sequence shown here is derived from an EMBL/GenBank/DDBJ whole genome shotgun (WGS) entry which is preliminary data.</text>
</comment>
<sequence>MDTTTTIQVGSLLLASWCAKRACTPPNPAPSENEKKGFTERKRNDSMAIPIAWLAFMAQMFIHFNNFTELLAVLAHNLHWQNVLVLFPIHVLADQRLTLYEPERLVGLALMLAGTLIRIDCYNRLQRNFTFQLAVRDDHKLVTDGPYAYVRHPSYLGALMVSLGALLLNYGRGSFWLEHGLSDRSLWVLVGVADVVLKWVFFSGAVTRCKLEDDVLKAHFQEQWMQWSKKTPYRMVPLVY</sequence>